<evidence type="ECO:0000313" key="8">
    <source>
        <dbReference type="EMBL" id="CAL1711120.1"/>
    </source>
</evidence>
<evidence type="ECO:0000313" key="9">
    <source>
        <dbReference type="Proteomes" id="UP001497453"/>
    </source>
</evidence>
<keyword evidence="3" id="KW-0963">Cytoplasm</keyword>
<dbReference type="PANTHER" id="PTHR11604:SF0">
    <property type="entry name" value="PROFILIN"/>
    <property type="match status" value="1"/>
</dbReference>
<dbReference type="SUPFAM" id="SSF55770">
    <property type="entry name" value="Profilin (actin-binding protein)"/>
    <property type="match status" value="1"/>
</dbReference>
<dbReference type="SMART" id="SM00392">
    <property type="entry name" value="PROF"/>
    <property type="match status" value="1"/>
</dbReference>
<gene>
    <name evidence="8" type="ORF">GFSPODELE1_LOCUS8181</name>
</gene>
<dbReference type="CDD" id="cd00148">
    <property type="entry name" value="PROF"/>
    <property type="match status" value="1"/>
</dbReference>
<reference evidence="9" key="1">
    <citation type="submission" date="2024-04" db="EMBL/GenBank/DDBJ databases">
        <authorList>
            <person name="Shaw F."/>
            <person name="Minotto A."/>
        </authorList>
    </citation>
    <scope>NUCLEOTIDE SEQUENCE [LARGE SCALE GENOMIC DNA]</scope>
</reference>
<dbReference type="PRINTS" id="PR00392">
    <property type="entry name" value="PROFILIN"/>
</dbReference>
<evidence type="ECO:0000256" key="6">
    <source>
        <dbReference type="RuleBase" id="RU003909"/>
    </source>
</evidence>
<dbReference type="Proteomes" id="UP001497453">
    <property type="component" value="Chromosome 6"/>
</dbReference>
<feature type="chain" id="PRO_5045116202" description="Profilin" evidence="7">
    <location>
        <begin position="26"/>
        <end position="142"/>
    </location>
</feature>
<dbReference type="InterPro" id="IPR048278">
    <property type="entry name" value="PFN"/>
</dbReference>
<keyword evidence="9" id="KW-1185">Reference proteome</keyword>
<keyword evidence="5" id="KW-0206">Cytoskeleton</keyword>
<sequence>MSWQSRYPCFFGVHTLIFFPAYVDSNLVGSGKISRAAIIGLQGGVWASSPGFTLSTEEQQALINGFSKADQIQASGIRLAGQKFFTLSVSDRSIYGKKQADGTIIVKTKQAILVAEYDAPIQAPEATPIVEGLADYLISVGY</sequence>
<dbReference type="Gene3D" id="3.30.450.30">
    <property type="entry name" value="Dynein light chain 2a, cytoplasmic"/>
    <property type="match status" value="1"/>
</dbReference>
<dbReference type="InterPro" id="IPR005455">
    <property type="entry name" value="PFN_euk"/>
</dbReference>
<comment type="subcellular location">
    <subcellularLocation>
        <location evidence="1">Cytoplasm</location>
        <location evidence="1">Cytoskeleton</location>
    </subcellularLocation>
</comment>
<evidence type="ECO:0000256" key="1">
    <source>
        <dbReference type="ARBA" id="ARBA00004245"/>
    </source>
</evidence>
<keyword evidence="4 6" id="KW-0009">Actin-binding</keyword>
<name>A0ABP1DTS3_9APHY</name>
<feature type="signal peptide" evidence="7">
    <location>
        <begin position="1"/>
        <end position="25"/>
    </location>
</feature>
<dbReference type="InterPro" id="IPR036140">
    <property type="entry name" value="PFN_sf"/>
</dbReference>
<evidence type="ECO:0000256" key="2">
    <source>
        <dbReference type="ARBA" id="ARBA00010058"/>
    </source>
</evidence>
<protein>
    <recommendedName>
        <fullName evidence="6">Profilin</fullName>
    </recommendedName>
</protein>
<keyword evidence="7" id="KW-0732">Signal</keyword>
<evidence type="ECO:0000256" key="5">
    <source>
        <dbReference type="ARBA" id="ARBA00023212"/>
    </source>
</evidence>
<evidence type="ECO:0000256" key="3">
    <source>
        <dbReference type="ARBA" id="ARBA00022490"/>
    </source>
</evidence>
<dbReference type="Pfam" id="PF00235">
    <property type="entry name" value="Profilin"/>
    <property type="match status" value="1"/>
</dbReference>
<evidence type="ECO:0000256" key="4">
    <source>
        <dbReference type="ARBA" id="ARBA00023203"/>
    </source>
</evidence>
<dbReference type="PANTHER" id="PTHR11604">
    <property type="entry name" value="PROFILIN"/>
    <property type="match status" value="1"/>
</dbReference>
<dbReference type="EMBL" id="OZ037949">
    <property type="protein sequence ID" value="CAL1711120.1"/>
    <property type="molecule type" value="Genomic_DNA"/>
</dbReference>
<proteinExistence type="inferred from homology"/>
<comment type="similarity">
    <text evidence="2 6">Belongs to the profilin family.</text>
</comment>
<organism evidence="8 9">
    <name type="scientific">Somion occarium</name>
    <dbReference type="NCBI Taxonomy" id="3059160"/>
    <lineage>
        <taxon>Eukaryota</taxon>
        <taxon>Fungi</taxon>
        <taxon>Dikarya</taxon>
        <taxon>Basidiomycota</taxon>
        <taxon>Agaricomycotina</taxon>
        <taxon>Agaricomycetes</taxon>
        <taxon>Polyporales</taxon>
        <taxon>Cerrenaceae</taxon>
        <taxon>Somion</taxon>
    </lineage>
</organism>
<accession>A0ABP1DTS3</accession>
<evidence type="ECO:0000256" key="7">
    <source>
        <dbReference type="SAM" id="SignalP"/>
    </source>
</evidence>